<comment type="caution">
    <text evidence="2">The sequence shown here is derived from an EMBL/GenBank/DDBJ whole genome shotgun (WGS) entry which is preliminary data.</text>
</comment>
<evidence type="ECO:0000259" key="1">
    <source>
        <dbReference type="Pfam" id="PF14300"/>
    </source>
</evidence>
<sequence length="190" mass="22336">MLSERYLLECDYCGQKSPFTAPACVQCNRDYKFFTQPVETWDSDQLYRWLYSQHYQIYETVQASGGTHTLTEIERMNYHIGYLEFQVLNGGIHQYFFNPSGPTAPACVELLKKIKARRWAALLSSYLKAFPQKLPPQSMEERNKHLEAIPRWRQIWLDWREHRLVQPEPPPESLPLLLARYVASHRDGSA</sequence>
<proteinExistence type="predicted"/>
<dbReference type="InterPro" id="IPR025402">
    <property type="entry name" value="DMP19_C"/>
</dbReference>
<evidence type="ECO:0000313" key="3">
    <source>
        <dbReference type="Proteomes" id="UP000235916"/>
    </source>
</evidence>
<reference evidence="2 3" key="1">
    <citation type="submission" date="2018-01" db="EMBL/GenBank/DDBJ databases">
        <title>Draft genome sequence of Paucibacter aquatile CR182 isolated from freshwater of the Nakdong River.</title>
        <authorList>
            <person name="Choi A."/>
            <person name="Chung E.J."/>
        </authorList>
    </citation>
    <scope>NUCLEOTIDE SEQUENCE [LARGE SCALE GENOMIC DNA]</scope>
    <source>
        <strain evidence="2 3">CR182</strain>
    </source>
</reference>
<dbReference type="RefSeq" id="WP_102766714.1">
    <property type="nucleotide sequence ID" value="NZ_POSP01000003.1"/>
</dbReference>
<keyword evidence="3" id="KW-1185">Reference proteome</keyword>
<evidence type="ECO:0000313" key="2">
    <source>
        <dbReference type="EMBL" id="PND36792.1"/>
    </source>
</evidence>
<dbReference type="Proteomes" id="UP000235916">
    <property type="component" value="Unassembled WGS sequence"/>
</dbReference>
<dbReference type="Pfam" id="PF14300">
    <property type="entry name" value="DMP19"/>
    <property type="match status" value="1"/>
</dbReference>
<dbReference type="OrthoDB" id="2216871at2"/>
<name>A0A2N8KTQ3_9BURK</name>
<dbReference type="AlphaFoldDB" id="A0A2N8KTQ3"/>
<organism evidence="2 3">
    <name type="scientific">Kinneretia aquatilis</name>
    <dbReference type="NCBI Taxonomy" id="2070761"/>
    <lineage>
        <taxon>Bacteria</taxon>
        <taxon>Pseudomonadati</taxon>
        <taxon>Pseudomonadota</taxon>
        <taxon>Betaproteobacteria</taxon>
        <taxon>Burkholderiales</taxon>
        <taxon>Sphaerotilaceae</taxon>
        <taxon>Roseateles</taxon>
    </lineage>
</organism>
<gene>
    <name evidence="2" type="ORF">C1O66_04065</name>
</gene>
<dbReference type="EMBL" id="POSP01000003">
    <property type="protein sequence ID" value="PND36792.1"/>
    <property type="molecule type" value="Genomic_DNA"/>
</dbReference>
<feature type="domain" description="DNA mimic protein DMP19 C-terminal" evidence="1">
    <location>
        <begin position="69"/>
        <end position="185"/>
    </location>
</feature>
<accession>A0A2N8KTQ3</accession>
<protein>
    <recommendedName>
        <fullName evidence="1">DNA mimic protein DMP19 C-terminal domain-containing protein</fullName>
    </recommendedName>
</protein>
<dbReference type="Gene3D" id="1.20.1420.60">
    <property type="match status" value="1"/>
</dbReference>